<dbReference type="Proteomes" id="UP000828941">
    <property type="component" value="Chromosome 1"/>
</dbReference>
<protein>
    <submittedName>
        <fullName evidence="1">Uncharacterized protein</fullName>
    </submittedName>
</protein>
<accession>A0ACB9Q6K1</accession>
<keyword evidence="2" id="KW-1185">Reference proteome</keyword>
<gene>
    <name evidence="1" type="ORF">L6164_000373</name>
</gene>
<dbReference type="EMBL" id="CM039426">
    <property type="protein sequence ID" value="KAI4356343.1"/>
    <property type="molecule type" value="Genomic_DNA"/>
</dbReference>
<proteinExistence type="predicted"/>
<comment type="caution">
    <text evidence="1">The sequence shown here is derived from an EMBL/GenBank/DDBJ whole genome shotgun (WGS) entry which is preliminary data.</text>
</comment>
<reference evidence="1 2" key="1">
    <citation type="journal article" date="2022" name="DNA Res.">
        <title>Chromosomal-level genome assembly of the orchid tree Bauhinia variegata (Leguminosae; Cercidoideae) supports the allotetraploid origin hypothesis of Bauhinia.</title>
        <authorList>
            <person name="Zhong Y."/>
            <person name="Chen Y."/>
            <person name="Zheng D."/>
            <person name="Pang J."/>
            <person name="Liu Y."/>
            <person name="Luo S."/>
            <person name="Meng S."/>
            <person name="Qian L."/>
            <person name="Wei D."/>
            <person name="Dai S."/>
            <person name="Zhou R."/>
        </authorList>
    </citation>
    <scope>NUCLEOTIDE SEQUENCE [LARGE SCALE GENOMIC DNA]</scope>
    <source>
        <strain evidence="1">BV-YZ2020</strain>
    </source>
</reference>
<evidence type="ECO:0000313" key="1">
    <source>
        <dbReference type="EMBL" id="KAI4356343.1"/>
    </source>
</evidence>
<evidence type="ECO:0000313" key="2">
    <source>
        <dbReference type="Proteomes" id="UP000828941"/>
    </source>
</evidence>
<organism evidence="1 2">
    <name type="scientific">Bauhinia variegata</name>
    <name type="common">Purple orchid tree</name>
    <name type="synonym">Phanera variegata</name>
    <dbReference type="NCBI Taxonomy" id="167791"/>
    <lineage>
        <taxon>Eukaryota</taxon>
        <taxon>Viridiplantae</taxon>
        <taxon>Streptophyta</taxon>
        <taxon>Embryophyta</taxon>
        <taxon>Tracheophyta</taxon>
        <taxon>Spermatophyta</taxon>
        <taxon>Magnoliopsida</taxon>
        <taxon>eudicotyledons</taxon>
        <taxon>Gunneridae</taxon>
        <taxon>Pentapetalae</taxon>
        <taxon>rosids</taxon>
        <taxon>fabids</taxon>
        <taxon>Fabales</taxon>
        <taxon>Fabaceae</taxon>
        <taxon>Cercidoideae</taxon>
        <taxon>Cercideae</taxon>
        <taxon>Bauhiniinae</taxon>
        <taxon>Bauhinia</taxon>
    </lineage>
</organism>
<sequence length="67" mass="7733">MTKGLSNTKWCLSKTFPVYIFPQTQQQNFHSILYSSSIGIFLHTQCTTNTHSIFKLNVEMPLIQTTH</sequence>
<name>A0ACB9Q6K1_BAUVA</name>